<dbReference type="OrthoDB" id="110858at2157"/>
<proteinExistence type="predicted"/>
<feature type="transmembrane region" description="Helical" evidence="7">
    <location>
        <begin position="101"/>
        <end position="127"/>
    </location>
</feature>
<dbReference type="GO" id="GO:0000155">
    <property type="term" value="F:phosphorelay sensor kinase activity"/>
    <property type="evidence" value="ECO:0007669"/>
    <property type="project" value="InterPro"/>
</dbReference>
<dbReference type="Gene3D" id="1.10.1760.20">
    <property type="match status" value="1"/>
</dbReference>
<reference evidence="9 10" key="1">
    <citation type="journal article" date="2017" name="BMC Genomics">
        <title>Genomic analysis of methanogenic archaea reveals a shift towards energy conservation.</title>
        <authorList>
            <person name="Gilmore S.P."/>
            <person name="Henske J.K."/>
            <person name="Sexton J.A."/>
            <person name="Solomon K.V."/>
            <person name="Seppala S."/>
            <person name="Yoo J.I."/>
            <person name="Huyett L.M."/>
            <person name="Pressman A."/>
            <person name="Cogan J.Z."/>
            <person name="Kivenson V."/>
            <person name="Peng X."/>
            <person name="Tan Y."/>
            <person name="Valentine D.L."/>
            <person name="O'Malley M.A."/>
        </authorList>
    </citation>
    <scope>NUCLEOTIDE SEQUENCE [LARGE SCALE GENOMIC DNA]</scope>
    <source>
        <strain evidence="9 10">M.o.H.</strain>
    </source>
</reference>
<feature type="transmembrane region" description="Helical" evidence="7">
    <location>
        <begin position="44"/>
        <end position="62"/>
    </location>
</feature>
<feature type="domain" description="PPM-type phosphatase" evidence="8">
    <location>
        <begin position="237"/>
        <end position="452"/>
    </location>
</feature>
<dbReference type="GO" id="GO:0071555">
    <property type="term" value="P:cell wall organization"/>
    <property type="evidence" value="ECO:0007669"/>
    <property type="project" value="InterPro"/>
</dbReference>
<gene>
    <name evidence="9" type="ORF">ASJ80_01580</name>
</gene>
<dbReference type="InterPro" id="IPR011620">
    <property type="entry name" value="Sig_transdc_His_kinase_LytS_TM"/>
</dbReference>
<dbReference type="Pfam" id="PF07228">
    <property type="entry name" value="SpoIIE"/>
    <property type="match status" value="1"/>
</dbReference>
<keyword evidence="4" id="KW-0378">Hydrolase</keyword>
<evidence type="ECO:0000256" key="7">
    <source>
        <dbReference type="SAM" id="Phobius"/>
    </source>
</evidence>
<dbReference type="GO" id="GO:0016791">
    <property type="term" value="F:phosphatase activity"/>
    <property type="evidence" value="ECO:0007669"/>
    <property type="project" value="TreeGrafter"/>
</dbReference>
<feature type="transmembrane region" description="Helical" evidence="7">
    <location>
        <begin position="133"/>
        <end position="158"/>
    </location>
</feature>
<dbReference type="PANTHER" id="PTHR43156">
    <property type="entry name" value="STAGE II SPORULATION PROTEIN E-RELATED"/>
    <property type="match status" value="1"/>
</dbReference>
<keyword evidence="6 7" id="KW-0472">Membrane</keyword>
<evidence type="ECO:0000313" key="9">
    <source>
        <dbReference type="EMBL" id="PAV03683.1"/>
    </source>
</evidence>
<dbReference type="PROSITE" id="PS51746">
    <property type="entry name" value="PPM_2"/>
    <property type="match status" value="1"/>
</dbReference>
<evidence type="ECO:0000256" key="1">
    <source>
        <dbReference type="ARBA" id="ARBA00004651"/>
    </source>
</evidence>
<dbReference type="InterPro" id="IPR052016">
    <property type="entry name" value="Bact_Sigma-Reg"/>
</dbReference>
<evidence type="ECO:0000256" key="3">
    <source>
        <dbReference type="ARBA" id="ARBA00022692"/>
    </source>
</evidence>
<evidence type="ECO:0000256" key="4">
    <source>
        <dbReference type="ARBA" id="ARBA00022801"/>
    </source>
</evidence>
<dbReference type="InterPro" id="IPR036457">
    <property type="entry name" value="PPM-type-like_dom_sf"/>
</dbReference>
<comment type="subcellular location">
    <subcellularLocation>
        <location evidence="1">Cell membrane</location>
        <topology evidence="1">Multi-pass membrane protein</topology>
    </subcellularLocation>
</comment>
<dbReference type="Proteomes" id="UP000217784">
    <property type="component" value="Unassembled WGS sequence"/>
</dbReference>
<sequence length="453" mass="50093">MITIELLLDLAEKICVILVIAYLITRTKIFHEVLDRKFTIKNMVFIILVFGALSIFGTYSGITINGAMGNVRDLGPMIAGLVGGPVAGLGAGLIGGLYRYFFLGGITTFPCSLSTVLAGLFAGIIYILNKRKFIGIMGAVLFAASMEAFHMILVFLLAKPYPEAFVIAQELSIPMIVSNAMGMLIFAYFITNLTRERKTTKERDEYFDELQRKKYELEIAHEIQESFLPQEMPNLDGYDIFALNLPAKEVGGDFYDFIPISKDKIGVTIADVSGKSVPAALFMAVSRTILRAKAMGNSNAAEVIEDANKLIAEDSDTGMFVTLFYAILDLKNKTMEYVNAGHNNPVLFIRKTGTMECLNAKGIALGAIDTIELEEKQIDLESGDLIVFYTDGVTEAINDKEEFFGKKRLYKLIKSHSDLNAEGIVNKIKEEVISFSQSQSQFDDITLMVIKVN</sequence>
<dbReference type="GO" id="GO:0005886">
    <property type="term" value="C:plasma membrane"/>
    <property type="evidence" value="ECO:0007669"/>
    <property type="project" value="UniProtKB-SubCell"/>
</dbReference>
<keyword evidence="3 7" id="KW-0812">Transmembrane</keyword>
<dbReference type="AlphaFoldDB" id="A0A2A2H321"/>
<evidence type="ECO:0000313" key="10">
    <source>
        <dbReference type="Proteomes" id="UP000217784"/>
    </source>
</evidence>
<dbReference type="Pfam" id="PF07694">
    <property type="entry name" value="5TM-5TMR_LYT"/>
    <property type="match status" value="1"/>
</dbReference>
<dbReference type="PANTHER" id="PTHR43156:SF2">
    <property type="entry name" value="STAGE II SPORULATION PROTEIN E"/>
    <property type="match status" value="1"/>
</dbReference>
<organism evidence="9 10">
    <name type="scientific">Methanobacterium bryantii</name>
    <dbReference type="NCBI Taxonomy" id="2161"/>
    <lineage>
        <taxon>Archaea</taxon>
        <taxon>Methanobacteriati</taxon>
        <taxon>Methanobacteriota</taxon>
        <taxon>Methanomada group</taxon>
        <taxon>Methanobacteria</taxon>
        <taxon>Methanobacteriales</taxon>
        <taxon>Methanobacteriaceae</taxon>
        <taxon>Methanobacterium</taxon>
    </lineage>
</organism>
<comment type="caution">
    <text evidence="9">The sequence shown here is derived from an EMBL/GenBank/DDBJ whole genome shotgun (WGS) entry which is preliminary data.</text>
</comment>
<name>A0A2A2H321_METBR</name>
<feature type="transmembrane region" description="Helical" evidence="7">
    <location>
        <begin position="74"/>
        <end position="94"/>
    </location>
</feature>
<accession>A0A2A2H321</accession>
<feature type="transmembrane region" description="Helical" evidence="7">
    <location>
        <begin position="6"/>
        <end position="24"/>
    </location>
</feature>
<dbReference type="SMART" id="SM00331">
    <property type="entry name" value="PP2C_SIG"/>
    <property type="match status" value="1"/>
</dbReference>
<dbReference type="SUPFAM" id="SSF81606">
    <property type="entry name" value="PP2C-like"/>
    <property type="match status" value="1"/>
</dbReference>
<evidence type="ECO:0000259" key="8">
    <source>
        <dbReference type="PROSITE" id="PS51746"/>
    </source>
</evidence>
<dbReference type="RefSeq" id="WP_069583183.1">
    <property type="nucleotide sequence ID" value="NZ_LMVM01000037.1"/>
</dbReference>
<keyword evidence="2" id="KW-1003">Cell membrane</keyword>
<protein>
    <submittedName>
        <fullName evidence="9">Stage II sporulation protein E</fullName>
    </submittedName>
</protein>
<dbReference type="Gene3D" id="3.60.40.10">
    <property type="entry name" value="PPM-type phosphatase domain"/>
    <property type="match status" value="1"/>
</dbReference>
<keyword evidence="10" id="KW-1185">Reference proteome</keyword>
<dbReference type="EMBL" id="LMVM01000037">
    <property type="protein sequence ID" value="PAV03683.1"/>
    <property type="molecule type" value="Genomic_DNA"/>
</dbReference>
<dbReference type="InterPro" id="IPR001932">
    <property type="entry name" value="PPM-type_phosphatase-like_dom"/>
</dbReference>
<evidence type="ECO:0000256" key="2">
    <source>
        <dbReference type="ARBA" id="ARBA00022475"/>
    </source>
</evidence>
<evidence type="ECO:0000256" key="6">
    <source>
        <dbReference type="ARBA" id="ARBA00023136"/>
    </source>
</evidence>
<keyword evidence="5 7" id="KW-1133">Transmembrane helix</keyword>
<evidence type="ECO:0000256" key="5">
    <source>
        <dbReference type="ARBA" id="ARBA00022989"/>
    </source>
</evidence>
<feature type="transmembrane region" description="Helical" evidence="7">
    <location>
        <begin position="170"/>
        <end position="190"/>
    </location>
</feature>